<dbReference type="Gene3D" id="6.20.400.10">
    <property type="match status" value="1"/>
</dbReference>
<dbReference type="PANTHER" id="PTHR12681:SF0">
    <property type="entry name" value="ZINC FINGER CCCH DOMAIN-CONTAINING PROTEIN 15"/>
    <property type="match status" value="1"/>
</dbReference>
<reference evidence="8 9" key="1">
    <citation type="journal article" date="2008" name="Nature">
        <title>The Trichoplax genome and the nature of placozoans.</title>
        <authorList>
            <person name="Srivastava M."/>
            <person name="Begovic E."/>
            <person name="Chapman J."/>
            <person name="Putnam N.H."/>
            <person name="Hellsten U."/>
            <person name="Kawashima T."/>
            <person name="Kuo A."/>
            <person name="Mitros T."/>
            <person name="Salamov A."/>
            <person name="Carpenter M.L."/>
            <person name="Signorovitch A.Y."/>
            <person name="Moreno M.A."/>
            <person name="Kamm K."/>
            <person name="Grimwood J."/>
            <person name="Schmutz J."/>
            <person name="Shapiro H."/>
            <person name="Grigoriev I.V."/>
            <person name="Buss L.W."/>
            <person name="Schierwater B."/>
            <person name="Dellaporta S.L."/>
            <person name="Rokhsar D.S."/>
        </authorList>
    </citation>
    <scope>NUCLEOTIDE SEQUENCE [LARGE SCALE GENOMIC DNA]</scope>
    <source>
        <strain evidence="8 9">Grell-BS-1999</strain>
    </source>
</reference>
<feature type="compositionally biased region" description="Polar residues" evidence="6">
    <location>
        <begin position="45"/>
        <end position="56"/>
    </location>
</feature>
<dbReference type="Proteomes" id="UP000009022">
    <property type="component" value="Unassembled WGS sequence"/>
</dbReference>
<evidence type="ECO:0000256" key="6">
    <source>
        <dbReference type="SAM" id="MobiDB-lite"/>
    </source>
</evidence>
<dbReference type="KEGG" id="tad:TRIADDRAFT_60469"/>
<dbReference type="HOGENOM" id="CLU_042870_3_0_1"/>
<dbReference type="SUPFAM" id="SSF90229">
    <property type="entry name" value="CCCH zinc finger"/>
    <property type="match status" value="1"/>
</dbReference>
<dbReference type="EMBL" id="DS985255">
    <property type="protein sequence ID" value="EDV21165.1"/>
    <property type="molecule type" value="Genomic_DNA"/>
</dbReference>
<name>B3S8A6_TRIAD</name>
<dbReference type="RefSeq" id="XP_002116495.1">
    <property type="nucleotide sequence ID" value="XM_002116459.1"/>
</dbReference>
<gene>
    <name evidence="8" type="ORF">TRIADDRAFT_60469</name>
</gene>
<proteinExistence type="inferred from homology"/>
<dbReference type="CTD" id="6757611"/>
<keyword evidence="3 5" id="KW-0863">Zinc-finger</keyword>
<feature type="region of interest" description="Disordered" evidence="6">
    <location>
        <begin position="1"/>
        <end position="20"/>
    </location>
</feature>
<feature type="domain" description="C3H1-type" evidence="7">
    <location>
        <begin position="171"/>
        <end position="209"/>
    </location>
</feature>
<evidence type="ECO:0000313" key="9">
    <source>
        <dbReference type="Proteomes" id="UP000009022"/>
    </source>
</evidence>
<dbReference type="STRING" id="10228.B3S8A6"/>
<evidence type="ECO:0000256" key="4">
    <source>
        <dbReference type="ARBA" id="ARBA00022833"/>
    </source>
</evidence>
<evidence type="ECO:0000313" key="8">
    <source>
        <dbReference type="EMBL" id="EDV21165.1"/>
    </source>
</evidence>
<dbReference type="AlphaFoldDB" id="B3S8A6"/>
<dbReference type="Gene3D" id="4.10.1000.10">
    <property type="entry name" value="Zinc finger, CCCH-type"/>
    <property type="match status" value="1"/>
</dbReference>
<evidence type="ECO:0000256" key="1">
    <source>
        <dbReference type="ARBA" id="ARBA00010043"/>
    </source>
</evidence>
<dbReference type="InParanoid" id="B3S8A6"/>
<dbReference type="GeneID" id="6757611"/>
<dbReference type="eggNOG" id="KOG1763">
    <property type="taxonomic scope" value="Eukaryota"/>
</dbReference>
<feature type="domain" description="C3H1-type" evidence="7">
    <location>
        <begin position="96"/>
        <end position="123"/>
    </location>
</feature>
<feature type="zinc finger region" description="C3H1-type" evidence="5">
    <location>
        <begin position="96"/>
        <end position="123"/>
    </location>
</feature>
<sequence>MPPKKKASAPSQKTVQKKKEKIVEDKTFGLKNKKGKKQQEYVKHLSNQVKYGQQGPNKAEQQKFEDKKKKSEAQKERDEMEKLFRPVSQKASAGADPKSLLCAFYKQGNCSKGDKCKFSHDMSLDRKTEKRSVYIDSRDEDDLKDDTMDKWDQEKLEEVVNKKHGSEKAKPKTEIVCKYFLEAIEKGLYGWFWACPNGGNKCMYRHALPPGFVLKKNSKKDEVDETTSLEELIETKRANLGSELTKVTYETFIVWKKNRLEAKRKKEEADTKKKKAELKAGRSIGISGREVFQFQPSLVEEADDDEEEAVFERKAETDETSNVKYIDLTFEELLAAATDDEPTSKKTTSKGASKSKEGNAADDGDDNKLGEAAGYSNVTDDGNAAVAGSSDNATANSGSLLIEEDLFMDDIDEDLENLELND</sequence>
<dbReference type="FunCoup" id="B3S8A6">
    <property type="interactions" value="2618"/>
</dbReference>
<dbReference type="InterPro" id="IPR032378">
    <property type="entry name" value="ZC3H15/TMA46_C"/>
</dbReference>
<dbReference type="Pfam" id="PF16543">
    <property type="entry name" value="DFRP_C"/>
    <property type="match status" value="1"/>
</dbReference>
<protein>
    <recommendedName>
        <fullName evidence="7">C3H1-type domain-containing protein</fullName>
    </recommendedName>
</protein>
<evidence type="ECO:0000256" key="5">
    <source>
        <dbReference type="PROSITE-ProRule" id="PRU00723"/>
    </source>
</evidence>
<feature type="region of interest" description="Disordered" evidence="6">
    <location>
        <begin position="336"/>
        <end position="395"/>
    </location>
</feature>
<dbReference type="OMA" id="AMIFKPV"/>
<dbReference type="OrthoDB" id="278280at2759"/>
<evidence type="ECO:0000259" key="7">
    <source>
        <dbReference type="PROSITE" id="PS50103"/>
    </source>
</evidence>
<dbReference type="PhylomeDB" id="B3S8A6"/>
<keyword evidence="2 5" id="KW-0479">Metal-binding</keyword>
<dbReference type="InterPro" id="IPR036855">
    <property type="entry name" value="Znf_CCCH_sf"/>
</dbReference>
<comment type="similarity">
    <text evidence="1">Belongs to the ZC3H15/TMA46 family.</text>
</comment>
<dbReference type="InterPro" id="IPR000571">
    <property type="entry name" value="Znf_CCCH"/>
</dbReference>
<keyword evidence="4 5" id="KW-0862">Zinc</keyword>
<dbReference type="Pfam" id="PF00642">
    <property type="entry name" value="zf-CCCH"/>
    <property type="match status" value="1"/>
</dbReference>
<organism evidence="8 9">
    <name type="scientific">Trichoplax adhaerens</name>
    <name type="common">Trichoplax reptans</name>
    <dbReference type="NCBI Taxonomy" id="10228"/>
    <lineage>
        <taxon>Eukaryota</taxon>
        <taxon>Metazoa</taxon>
        <taxon>Placozoa</taxon>
        <taxon>Uniplacotomia</taxon>
        <taxon>Trichoplacea</taxon>
        <taxon>Trichoplacidae</taxon>
        <taxon>Trichoplax</taxon>
    </lineage>
</organism>
<dbReference type="GO" id="GO:0008270">
    <property type="term" value="F:zinc ion binding"/>
    <property type="evidence" value="ECO:0007669"/>
    <property type="project" value="UniProtKB-KW"/>
</dbReference>
<evidence type="ECO:0000256" key="3">
    <source>
        <dbReference type="ARBA" id="ARBA00022771"/>
    </source>
</evidence>
<feature type="region of interest" description="Disordered" evidence="6">
    <location>
        <begin position="25"/>
        <end position="95"/>
    </location>
</feature>
<keyword evidence="9" id="KW-1185">Reference proteome</keyword>
<feature type="compositionally biased region" description="Basic and acidic residues" evidence="6">
    <location>
        <begin position="60"/>
        <end position="84"/>
    </location>
</feature>
<dbReference type="GO" id="GO:0005829">
    <property type="term" value="C:cytosol"/>
    <property type="evidence" value="ECO:0000318"/>
    <property type="project" value="GO_Central"/>
</dbReference>
<dbReference type="GO" id="GO:0002181">
    <property type="term" value="P:cytoplasmic translation"/>
    <property type="evidence" value="ECO:0000318"/>
    <property type="project" value="GO_Central"/>
</dbReference>
<dbReference type="PANTHER" id="PTHR12681">
    <property type="entry name" value="ZINC FINGER-CONTAINING PROTEIN P48ZNF"/>
    <property type="match status" value="1"/>
</dbReference>
<evidence type="ECO:0000256" key="2">
    <source>
        <dbReference type="ARBA" id="ARBA00022723"/>
    </source>
</evidence>
<dbReference type="PROSITE" id="PS50103">
    <property type="entry name" value="ZF_C3H1"/>
    <property type="match status" value="2"/>
</dbReference>
<feature type="zinc finger region" description="C3H1-type" evidence="5">
    <location>
        <begin position="171"/>
        <end position="209"/>
    </location>
</feature>
<accession>B3S8A6</accession>
<dbReference type="SMART" id="SM00356">
    <property type="entry name" value="ZnF_C3H1"/>
    <property type="match status" value="2"/>
</dbReference>